<keyword evidence="1" id="KW-0472">Membrane</keyword>
<organism evidence="2 3">
    <name type="scientific">Flavobacterium cerinum</name>
    <dbReference type="NCBI Taxonomy" id="2502784"/>
    <lineage>
        <taxon>Bacteria</taxon>
        <taxon>Pseudomonadati</taxon>
        <taxon>Bacteroidota</taxon>
        <taxon>Flavobacteriia</taxon>
        <taxon>Flavobacteriales</taxon>
        <taxon>Flavobacteriaceae</taxon>
        <taxon>Flavobacterium</taxon>
    </lineage>
</organism>
<protein>
    <recommendedName>
        <fullName evidence="4">DUF1440 domain-containing protein</fullName>
    </recommendedName>
</protein>
<evidence type="ECO:0000313" key="3">
    <source>
        <dbReference type="Proteomes" id="UP000287527"/>
    </source>
</evidence>
<feature type="transmembrane region" description="Helical" evidence="1">
    <location>
        <begin position="7"/>
        <end position="23"/>
    </location>
</feature>
<keyword evidence="3" id="KW-1185">Reference proteome</keyword>
<evidence type="ECO:0000256" key="1">
    <source>
        <dbReference type="SAM" id="Phobius"/>
    </source>
</evidence>
<accession>A0A3S3R0I3</accession>
<dbReference type="RefSeq" id="WP_128389794.1">
    <property type="nucleotide sequence ID" value="NZ_SBII01000005.1"/>
</dbReference>
<feature type="transmembrane region" description="Helical" evidence="1">
    <location>
        <begin position="90"/>
        <end position="110"/>
    </location>
</feature>
<feature type="transmembrane region" description="Helical" evidence="1">
    <location>
        <begin position="122"/>
        <end position="142"/>
    </location>
</feature>
<sequence length="158" mass="18194">MKTIEKIIIAAVVGTTLMTLYSYRKAQRENSEFVEPVLINKLVDNSKHLPDMPVNHPIGWLMHYSIGIGFVAAYWLIWQKALHKPTFLKIAIIGSASGLIGIVTWKLLFAQHDNPPKNDREAYYQQLFIAHIIFSATALATYKRLDDMERSSFKRYNR</sequence>
<dbReference type="AlphaFoldDB" id="A0A3S3R0I3"/>
<dbReference type="Proteomes" id="UP000287527">
    <property type="component" value="Unassembled WGS sequence"/>
</dbReference>
<proteinExistence type="predicted"/>
<comment type="caution">
    <text evidence="2">The sequence shown here is derived from an EMBL/GenBank/DDBJ whole genome shotgun (WGS) entry which is preliminary data.</text>
</comment>
<keyword evidence="1" id="KW-1133">Transmembrane helix</keyword>
<dbReference type="EMBL" id="SBII01000005">
    <property type="protein sequence ID" value="RWX00565.1"/>
    <property type="molecule type" value="Genomic_DNA"/>
</dbReference>
<gene>
    <name evidence="2" type="ORF">EPI11_09845</name>
</gene>
<name>A0A3S3R0I3_9FLAO</name>
<evidence type="ECO:0008006" key="4">
    <source>
        <dbReference type="Google" id="ProtNLM"/>
    </source>
</evidence>
<keyword evidence="1" id="KW-0812">Transmembrane</keyword>
<reference evidence="2 3" key="1">
    <citation type="submission" date="2019-01" db="EMBL/GenBank/DDBJ databases">
        <title>Flavobacterium sp. nov.,isolated from freshwater.</title>
        <authorList>
            <person name="Zhang R."/>
            <person name="Du Z.-J."/>
        </authorList>
    </citation>
    <scope>NUCLEOTIDE SEQUENCE [LARGE SCALE GENOMIC DNA]</scope>
    <source>
        <strain evidence="2 3">1E403</strain>
    </source>
</reference>
<feature type="transmembrane region" description="Helical" evidence="1">
    <location>
        <begin position="58"/>
        <end position="78"/>
    </location>
</feature>
<dbReference type="OrthoDB" id="673991at2"/>
<evidence type="ECO:0000313" key="2">
    <source>
        <dbReference type="EMBL" id="RWX00565.1"/>
    </source>
</evidence>